<evidence type="ECO:0000313" key="3">
    <source>
        <dbReference type="Proteomes" id="UP000014074"/>
    </source>
</evidence>
<keyword evidence="3" id="KW-1185">Reference proteome</keyword>
<dbReference type="KEGG" id="tmn:UCRPA7_3417"/>
<dbReference type="PROSITE" id="PS51762">
    <property type="entry name" value="GH16_2"/>
    <property type="match status" value="1"/>
</dbReference>
<dbReference type="Proteomes" id="UP000014074">
    <property type="component" value="Unassembled WGS sequence"/>
</dbReference>
<evidence type="ECO:0000259" key="1">
    <source>
        <dbReference type="PROSITE" id="PS51762"/>
    </source>
</evidence>
<gene>
    <name evidence="2" type="ORF">UCRPA7_3417</name>
</gene>
<dbReference type="SUPFAM" id="SSF49899">
    <property type="entry name" value="Concanavalin A-like lectins/glucanases"/>
    <property type="match status" value="1"/>
</dbReference>
<dbReference type="RefSeq" id="XP_007914151.1">
    <property type="nucleotide sequence ID" value="XM_007915960.1"/>
</dbReference>
<dbReference type="InterPro" id="IPR050546">
    <property type="entry name" value="Glycosyl_Hydrlase_16"/>
</dbReference>
<dbReference type="Pfam" id="PF00722">
    <property type="entry name" value="Glyco_hydro_16"/>
    <property type="match status" value="1"/>
</dbReference>
<name>R8BP45_PHAM7</name>
<dbReference type="HOGENOM" id="CLU_019533_2_1_1"/>
<dbReference type="GO" id="GO:0005975">
    <property type="term" value="P:carbohydrate metabolic process"/>
    <property type="evidence" value="ECO:0007669"/>
    <property type="project" value="InterPro"/>
</dbReference>
<sequence>MDIGRLVITSGFGNGEFELTTGGDENVFVRDGQLIIKPTIQDESYISNTSLTNLTADGTCTSRTSDNCVLSANLTAGEIVQPVKSGRISTKNFAVIRYGRIDIKAKLAAGDWLLSQIMMYPAEDYYGAWPASGEIDIGIARGNNYTYGNGKGNQLLQSSLHWGPDSTTDRWQTTTGARDALHSSYNDKFHTFGLEWTRDYLFTWVDSRLAQVTYVKFNHRFFKLGGYGATYENGSRILDPWTGPGTSHATPFDRPFYLILSVGVGGTSGWFADGVQDKPWADASVTPRKDFWNARDQWGPTWEKKGHGELVVKEVAMWQQCDAGATDLSGFA</sequence>
<dbReference type="InterPro" id="IPR000757">
    <property type="entry name" value="Beta-glucanase-like"/>
</dbReference>
<dbReference type="GeneID" id="19323764"/>
<feature type="domain" description="GH16" evidence="1">
    <location>
        <begin position="1"/>
        <end position="323"/>
    </location>
</feature>
<dbReference type="Gene3D" id="2.60.120.200">
    <property type="match status" value="1"/>
</dbReference>
<reference evidence="3" key="1">
    <citation type="journal article" date="2013" name="Genome Announc.">
        <title>Draft genome sequence of the ascomycete Phaeoacremonium aleophilum strain UCR-PA7, a causal agent of the esca disease complex in grapevines.</title>
        <authorList>
            <person name="Blanco-Ulate B."/>
            <person name="Rolshausen P."/>
            <person name="Cantu D."/>
        </authorList>
    </citation>
    <scope>NUCLEOTIDE SEQUENCE [LARGE SCALE GENOMIC DNA]</scope>
    <source>
        <strain evidence="3">UCR-PA7</strain>
    </source>
</reference>
<dbReference type="GO" id="GO:0004553">
    <property type="term" value="F:hydrolase activity, hydrolyzing O-glycosyl compounds"/>
    <property type="evidence" value="ECO:0007669"/>
    <property type="project" value="InterPro"/>
</dbReference>
<evidence type="ECO:0000313" key="2">
    <source>
        <dbReference type="EMBL" id="EOO01173.1"/>
    </source>
</evidence>
<dbReference type="AlphaFoldDB" id="R8BP45"/>
<dbReference type="OrthoDB" id="4781at2759"/>
<organism evidence="2 3">
    <name type="scientific">Phaeoacremonium minimum (strain UCR-PA7)</name>
    <name type="common">Esca disease fungus</name>
    <name type="synonym">Togninia minima</name>
    <dbReference type="NCBI Taxonomy" id="1286976"/>
    <lineage>
        <taxon>Eukaryota</taxon>
        <taxon>Fungi</taxon>
        <taxon>Dikarya</taxon>
        <taxon>Ascomycota</taxon>
        <taxon>Pezizomycotina</taxon>
        <taxon>Sordariomycetes</taxon>
        <taxon>Sordariomycetidae</taxon>
        <taxon>Togniniales</taxon>
        <taxon>Togniniaceae</taxon>
        <taxon>Phaeoacremonium</taxon>
    </lineage>
</organism>
<dbReference type="InterPro" id="IPR013320">
    <property type="entry name" value="ConA-like_dom_sf"/>
</dbReference>
<dbReference type="PANTHER" id="PTHR10963">
    <property type="entry name" value="GLYCOSYL HYDROLASE-RELATED"/>
    <property type="match status" value="1"/>
</dbReference>
<dbReference type="PANTHER" id="PTHR10963:SF62">
    <property type="entry name" value="GLUCAN 1,3-BETA-GLUCOSIDASE"/>
    <property type="match status" value="1"/>
</dbReference>
<accession>R8BP45</accession>
<dbReference type="eggNOG" id="ENOG502QRX5">
    <property type="taxonomic scope" value="Eukaryota"/>
</dbReference>
<proteinExistence type="predicted"/>
<protein>
    <submittedName>
        <fullName evidence="2">Putative beta--glucan-binding protein</fullName>
    </submittedName>
</protein>
<dbReference type="EMBL" id="KB933041">
    <property type="protein sequence ID" value="EOO01173.1"/>
    <property type="molecule type" value="Genomic_DNA"/>
</dbReference>